<evidence type="ECO:0000256" key="6">
    <source>
        <dbReference type="ARBA" id="ARBA00023136"/>
    </source>
</evidence>
<dbReference type="Pfam" id="PF03773">
    <property type="entry name" value="ArsP_1"/>
    <property type="match status" value="1"/>
</dbReference>
<feature type="transmembrane region" description="Helical" evidence="7">
    <location>
        <begin position="230"/>
        <end position="248"/>
    </location>
</feature>
<comment type="caution">
    <text evidence="8">The sequence shown here is derived from an EMBL/GenBank/DDBJ whole genome shotgun (WGS) entry which is preliminary data.</text>
</comment>
<organism evidence="8 9">
    <name type="scientific">Ornithinimicrobium kibberense</name>
    <dbReference type="NCBI Taxonomy" id="282060"/>
    <lineage>
        <taxon>Bacteria</taxon>
        <taxon>Bacillati</taxon>
        <taxon>Actinomycetota</taxon>
        <taxon>Actinomycetes</taxon>
        <taxon>Micrococcales</taxon>
        <taxon>Ornithinimicrobiaceae</taxon>
        <taxon>Ornithinimicrobium</taxon>
    </lineage>
</organism>
<proteinExistence type="inferred from homology"/>
<feature type="transmembrane region" description="Helical" evidence="7">
    <location>
        <begin position="97"/>
        <end position="115"/>
    </location>
</feature>
<dbReference type="InterPro" id="IPR053166">
    <property type="entry name" value="UPF0718_permease"/>
</dbReference>
<evidence type="ECO:0000256" key="4">
    <source>
        <dbReference type="ARBA" id="ARBA00022692"/>
    </source>
</evidence>
<evidence type="ECO:0000313" key="8">
    <source>
        <dbReference type="EMBL" id="MFB9731896.1"/>
    </source>
</evidence>
<evidence type="ECO:0000313" key="9">
    <source>
        <dbReference type="Proteomes" id="UP001589613"/>
    </source>
</evidence>
<evidence type="ECO:0000256" key="2">
    <source>
        <dbReference type="ARBA" id="ARBA00006386"/>
    </source>
</evidence>
<feature type="transmembrane region" description="Helical" evidence="7">
    <location>
        <begin position="260"/>
        <end position="277"/>
    </location>
</feature>
<evidence type="ECO:0000256" key="1">
    <source>
        <dbReference type="ARBA" id="ARBA00004651"/>
    </source>
</evidence>
<comment type="similarity">
    <text evidence="2">Belongs to the UPF0718 family.</text>
</comment>
<evidence type="ECO:0000256" key="7">
    <source>
        <dbReference type="SAM" id="Phobius"/>
    </source>
</evidence>
<feature type="transmembrane region" description="Helical" evidence="7">
    <location>
        <begin position="67"/>
        <end position="85"/>
    </location>
</feature>
<reference evidence="8 9" key="1">
    <citation type="submission" date="2024-09" db="EMBL/GenBank/DDBJ databases">
        <authorList>
            <person name="Sun Q."/>
            <person name="Mori K."/>
        </authorList>
    </citation>
    <scope>NUCLEOTIDE SEQUENCE [LARGE SCALE GENOMIC DNA]</scope>
    <source>
        <strain evidence="8 9">JCM 12763</strain>
    </source>
</reference>
<keyword evidence="4 7" id="KW-0812">Transmembrane</keyword>
<gene>
    <name evidence="8" type="ORF">ACFFN0_07560</name>
</gene>
<name>A0ABV5V282_9MICO</name>
<feature type="transmembrane region" description="Helical" evidence="7">
    <location>
        <begin position="159"/>
        <end position="182"/>
    </location>
</feature>
<dbReference type="EMBL" id="JBHMAX010000015">
    <property type="protein sequence ID" value="MFB9731896.1"/>
    <property type="molecule type" value="Genomic_DNA"/>
</dbReference>
<feature type="transmembrane region" description="Helical" evidence="7">
    <location>
        <begin position="16"/>
        <end position="33"/>
    </location>
</feature>
<dbReference type="RefSeq" id="WP_141337068.1">
    <property type="nucleotide sequence ID" value="NZ_JBHMAX010000015.1"/>
</dbReference>
<evidence type="ECO:0000256" key="5">
    <source>
        <dbReference type="ARBA" id="ARBA00022989"/>
    </source>
</evidence>
<dbReference type="Proteomes" id="UP001589613">
    <property type="component" value="Unassembled WGS sequence"/>
</dbReference>
<dbReference type="PANTHER" id="PTHR42775">
    <property type="entry name" value="PERMEASE RV2963-RELATED"/>
    <property type="match status" value="1"/>
</dbReference>
<feature type="transmembrane region" description="Helical" evidence="7">
    <location>
        <begin position="121"/>
        <end position="147"/>
    </location>
</feature>
<protein>
    <submittedName>
        <fullName evidence="8">Permease</fullName>
    </submittedName>
</protein>
<comment type="subcellular location">
    <subcellularLocation>
        <location evidence="1">Cell membrane</location>
        <topology evidence="1">Multi-pass membrane protein</topology>
    </subcellularLocation>
</comment>
<keyword evidence="5 7" id="KW-1133">Transmembrane helix</keyword>
<keyword evidence="3" id="KW-1003">Cell membrane</keyword>
<keyword evidence="6 7" id="KW-0472">Membrane</keyword>
<feature type="transmembrane region" description="Helical" evidence="7">
    <location>
        <begin position="326"/>
        <end position="347"/>
    </location>
</feature>
<feature type="transmembrane region" description="Helical" evidence="7">
    <location>
        <begin position="289"/>
        <end position="314"/>
    </location>
</feature>
<accession>A0ABV5V282</accession>
<sequence length="348" mass="36995">MTTHAPTAPPGTDRGLLLRLGLGALGWAGLYALNEWFWDAAVGWLGLDLGERLVSSVHFFLYDTVKIFLLLLGLMFVVGLLRASLDLDRARAYLEGRGLGLGLFLAVVLGVVTPFCSCSSIPLFIGFVAAGIPLSITLTFLVASPLVSEIAAIMIGDQFGWDVAVAYVLAGGTLAMAIGWVFSRFRLDRWVEDVVRTSRVAALRAGGHRPTLAERVEAALGESRDIFRDVWVWVLVGVGVGAAIHGWVPTDFFARWAGPQNPLAVAVATLAGVPLYVNGAGVVPVGEALWAKGMGLGTVMAFMMSSIALSIPMAIMLRRVMRPPLLALYFGSVALGIMALGLVFNLAG</sequence>
<keyword evidence="9" id="KW-1185">Reference proteome</keyword>
<evidence type="ECO:0000256" key="3">
    <source>
        <dbReference type="ARBA" id="ARBA00022475"/>
    </source>
</evidence>
<dbReference type="PANTHER" id="PTHR42775:SF1">
    <property type="entry name" value="PERMEASE RV2963-RELATED"/>
    <property type="match status" value="1"/>
</dbReference>
<dbReference type="InterPro" id="IPR005524">
    <property type="entry name" value="DUF318"/>
</dbReference>